<accession>A0ABX4YHI0</accession>
<sequence>MKEPVGSLLHPSTLEPLFGTFSGSIMIDNSREYKAGLFSSLRSVDSVLVDILSETVFLELRIYKTVFRSGASLFLWNRKNGSVREIQIQGTGSNSFLKQGTFRDGYWSFTKDNYRFNFRLDDTIHQGYTHSAVWERDLNFQLDALVQTGSKSKSLPFSSIEPSGKDWFFTTHSSDLPVQGQLAWNDLSVSMDDQTLAYSVSKGYSGFAFPLESRIYAGTGGKKRIHFHISQDGNAFLWRDGILESLGQIHSAAMGKKKILTDSDSSFKIELEPAVEASFERPTTWGNGKFRKTVFTADGWIKTKNKKESLKDGIGIWEEIVSKSSD</sequence>
<comment type="caution">
    <text evidence="1">The sequence shown here is derived from an EMBL/GenBank/DDBJ whole genome shotgun (WGS) entry which is preliminary data.</text>
</comment>
<organism evidence="1 2">
    <name type="scientific">Leptospira inadai serovar Lyme</name>
    <dbReference type="NCBI Taxonomy" id="293084"/>
    <lineage>
        <taxon>Bacteria</taxon>
        <taxon>Pseudomonadati</taxon>
        <taxon>Spirochaetota</taxon>
        <taxon>Spirochaetia</taxon>
        <taxon>Leptospirales</taxon>
        <taxon>Leptospiraceae</taxon>
        <taxon>Leptospira</taxon>
    </lineage>
</organism>
<dbReference type="Proteomes" id="UP000094669">
    <property type="component" value="Unassembled WGS sequence"/>
</dbReference>
<reference evidence="1" key="1">
    <citation type="submission" date="2018-01" db="EMBL/GenBank/DDBJ databases">
        <title>Genomic characterization of Leptospira inadai serogroup Lyme isolated from captured rat in Brazil and comparative analysis with human reference strain.</title>
        <authorList>
            <person name="Moreno L.Z."/>
            <person name="Loureiro A.P."/>
            <person name="Miraglia F."/>
            <person name="Kremer F.S."/>
            <person name="Eslabao M.R."/>
            <person name="Dellagostin O.A."/>
            <person name="Lilenbaum W."/>
            <person name="Moreno A.M."/>
        </authorList>
    </citation>
    <scope>NUCLEOTIDE SEQUENCE [LARGE SCALE GENOMIC DNA]</scope>
    <source>
        <strain evidence="1">M34/99</strain>
    </source>
</reference>
<evidence type="ECO:0000313" key="1">
    <source>
        <dbReference type="EMBL" id="PNV74718.1"/>
    </source>
</evidence>
<dbReference type="EMBL" id="MCRM02000011">
    <property type="protein sequence ID" value="PNV74718.1"/>
    <property type="molecule type" value="Genomic_DNA"/>
</dbReference>
<name>A0ABX4YHI0_9LEPT</name>
<proteinExistence type="predicted"/>
<gene>
    <name evidence="1" type="ORF">BES34_012140</name>
</gene>
<dbReference type="RefSeq" id="WP_010414442.1">
    <property type="nucleotide sequence ID" value="NZ_MCRM02000011.1"/>
</dbReference>
<evidence type="ECO:0000313" key="2">
    <source>
        <dbReference type="Proteomes" id="UP000094669"/>
    </source>
</evidence>
<protein>
    <submittedName>
        <fullName evidence="1">DUF2804 domain-containing protein</fullName>
    </submittedName>
</protein>
<keyword evidence="2" id="KW-1185">Reference proteome</keyword>